<dbReference type="GO" id="GO:0004497">
    <property type="term" value="F:monooxygenase activity"/>
    <property type="evidence" value="ECO:0007669"/>
    <property type="project" value="UniProtKB-KW"/>
</dbReference>
<sequence>MGVFRILSDKSVERKLRQELAEAWPEVDERISLERLEKLPYLTAVIKESLRLSHGVVSPLPRIVPHETRIGDVVVPQSTIVGMGQSFVHLNPDIFPNPKAFDPSRWLGENTSDLESYLVPFSKGPRSCLGLNLAWAELYLILGTLFRKVDLELFETLPSDFDWGAFLVPRYHGTLRVKHRVGSALFWLFTIHDMPLPLWGYQWTFDSFDIVALSLGRRLLCDDVQVYEGV</sequence>
<comment type="cofactor">
    <cofactor evidence="1 7">
        <name>heme</name>
        <dbReference type="ChEBI" id="CHEBI:30413"/>
    </cofactor>
</comment>
<keyword evidence="4 7" id="KW-0479">Metal-binding</keyword>
<comment type="caution">
    <text evidence="9">The sequence shown here is derived from an EMBL/GenBank/DDBJ whole genome shotgun (WGS) entry which is preliminary data.</text>
</comment>
<dbReference type="InterPro" id="IPR050121">
    <property type="entry name" value="Cytochrome_P450_monoxygenase"/>
</dbReference>
<dbReference type="GO" id="GO:0020037">
    <property type="term" value="F:heme binding"/>
    <property type="evidence" value="ECO:0007669"/>
    <property type="project" value="InterPro"/>
</dbReference>
<evidence type="ECO:0000256" key="2">
    <source>
        <dbReference type="ARBA" id="ARBA00005179"/>
    </source>
</evidence>
<evidence type="ECO:0000256" key="6">
    <source>
        <dbReference type="ARBA" id="ARBA00023004"/>
    </source>
</evidence>
<evidence type="ECO:0000256" key="4">
    <source>
        <dbReference type="ARBA" id="ARBA00022723"/>
    </source>
</evidence>
<name>A0A9W8J5B2_9AGAR</name>
<evidence type="ECO:0000256" key="8">
    <source>
        <dbReference type="RuleBase" id="RU000461"/>
    </source>
</evidence>
<dbReference type="Pfam" id="PF00067">
    <property type="entry name" value="p450"/>
    <property type="match status" value="1"/>
</dbReference>
<dbReference type="PRINTS" id="PR00465">
    <property type="entry name" value="EP450IV"/>
</dbReference>
<evidence type="ECO:0000256" key="7">
    <source>
        <dbReference type="PIRSR" id="PIRSR602403-1"/>
    </source>
</evidence>
<keyword evidence="5 8" id="KW-0560">Oxidoreductase</keyword>
<evidence type="ECO:0000313" key="9">
    <source>
        <dbReference type="EMBL" id="KAJ2928512.1"/>
    </source>
</evidence>
<dbReference type="PANTHER" id="PTHR24305:SF157">
    <property type="entry name" value="N-ACETYLTRYPTOPHAN 6-HYDROXYLASE IVOC-RELATED"/>
    <property type="match status" value="1"/>
</dbReference>
<dbReference type="OrthoDB" id="1470350at2759"/>
<dbReference type="PROSITE" id="PS00086">
    <property type="entry name" value="CYTOCHROME_P450"/>
    <property type="match status" value="1"/>
</dbReference>
<dbReference type="InterPro" id="IPR036396">
    <property type="entry name" value="Cyt_P450_sf"/>
</dbReference>
<accession>A0A9W8J5B2</accession>
<feature type="binding site" description="axial binding residue" evidence="7">
    <location>
        <position position="128"/>
    </location>
    <ligand>
        <name>heme</name>
        <dbReference type="ChEBI" id="CHEBI:30413"/>
    </ligand>
    <ligandPart>
        <name>Fe</name>
        <dbReference type="ChEBI" id="CHEBI:18248"/>
    </ligandPart>
</feature>
<gene>
    <name evidence="9" type="ORF">H1R20_g8587</name>
</gene>
<feature type="non-terminal residue" evidence="9">
    <location>
        <position position="230"/>
    </location>
</feature>
<evidence type="ECO:0000256" key="5">
    <source>
        <dbReference type="ARBA" id="ARBA00023002"/>
    </source>
</evidence>
<dbReference type="Gene3D" id="1.10.630.10">
    <property type="entry name" value="Cytochrome P450"/>
    <property type="match status" value="1"/>
</dbReference>
<dbReference type="PANTHER" id="PTHR24305">
    <property type="entry name" value="CYTOCHROME P450"/>
    <property type="match status" value="1"/>
</dbReference>
<dbReference type="PRINTS" id="PR00385">
    <property type="entry name" value="P450"/>
</dbReference>
<evidence type="ECO:0008006" key="11">
    <source>
        <dbReference type="Google" id="ProtNLM"/>
    </source>
</evidence>
<keyword evidence="8" id="KW-0503">Monooxygenase</keyword>
<evidence type="ECO:0000256" key="3">
    <source>
        <dbReference type="ARBA" id="ARBA00010617"/>
    </source>
</evidence>
<dbReference type="EMBL" id="JANBPK010000924">
    <property type="protein sequence ID" value="KAJ2928512.1"/>
    <property type="molecule type" value="Genomic_DNA"/>
</dbReference>
<comment type="similarity">
    <text evidence="3 8">Belongs to the cytochrome P450 family.</text>
</comment>
<dbReference type="AlphaFoldDB" id="A0A9W8J5B2"/>
<evidence type="ECO:0000256" key="1">
    <source>
        <dbReference type="ARBA" id="ARBA00001971"/>
    </source>
</evidence>
<dbReference type="Proteomes" id="UP001140091">
    <property type="component" value="Unassembled WGS sequence"/>
</dbReference>
<comment type="pathway">
    <text evidence="2">Secondary metabolite biosynthesis.</text>
</comment>
<dbReference type="GO" id="GO:0016705">
    <property type="term" value="F:oxidoreductase activity, acting on paired donors, with incorporation or reduction of molecular oxygen"/>
    <property type="evidence" value="ECO:0007669"/>
    <property type="project" value="InterPro"/>
</dbReference>
<dbReference type="InterPro" id="IPR002403">
    <property type="entry name" value="Cyt_P450_E_grp-IV"/>
</dbReference>
<dbReference type="SUPFAM" id="SSF48264">
    <property type="entry name" value="Cytochrome P450"/>
    <property type="match status" value="1"/>
</dbReference>
<protein>
    <recommendedName>
        <fullName evidence="11">Cytochrome P450</fullName>
    </recommendedName>
</protein>
<keyword evidence="7 8" id="KW-0349">Heme</keyword>
<dbReference type="InterPro" id="IPR017972">
    <property type="entry name" value="Cyt_P450_CS"/>
</dbReference>
<proteinExistence type="inferred from homology"/>
<dbReference type="InterPro" id="IPR001128">
    <property type="entry name" value="Cyt_P450"/>
</dbReference>
<reference evidence="9" key="1">
    <citation type="submission" date="2022-06" db="EMBL/GenBank/DDBJ databases">
        <title>Genome Sequence of Candolleomyces eurysporus.</title>
        <authorList>
            <person name="Buettner E."/>
        </authorList>
    </citation>
    <scope>NUCLEOTIDE SEQUENCE</scope>
    <source>
        <strain evidence="9">VTCC 930004</strain>
    </source>
</reference>
<organism evidence="9 10">
    <name type="scientific">Candolleomyces eurysporus</name>
    <dbReference type="NCBI Taxonomy" id="2828524"/>
    <lineage>
        <taxon>Eukaryota</taxon>
        <taxon>Fungi</taxon>
        <taxon>Dikarya</taxon>
        <taxon>Basidiomycota</taxon>
        <taxon>Agaricomycotina</taxon>
        <taxon>Agaricomycetes</taxon>
        <taxon>Agaricomycetidae</taxon>
        <taxon>Agaricales</taxon>
        <taxon>Agaricineae</taxon>
        <taxon>Psathyrellaceae</taxon>
        <taxon>Candolleomyces</taxon>
    </lineage>
</organism>
<evidence type="ECO:0000313" key="10">
    <source>
        <dbReference type="Proteomes" id="UP001140091"/>
    </source>
</evidence>
<keyword evidence="10" id="KW-1185">Reference proteome</keyword>
<keyword evidence="6 7" id="KW-0408">Iron</keyword>
<dbReference type="GO" id="GO:0005506">
    <property type="term" value="F:iron ion binding"/>
    <property type="evidence" value="ECO:0007669"/>
    <property type="project" value="InterPro"/>
</dbReference>